<reference evidence="2 3" key="1">
    <citation type="journal article" date="2019" name="Int. J. Syst. Evol. Microbiol.">
        <title>The Global Catalogue of Microorganisms (GCM) 10K type strain sequencing project: providing services to taxonomists for standard genome sequencing and annotation.</title>
        <authorList>
            <consortium name="The Broad Institute Genomics Platform"/>
            <consortium name="The Broad Institute Genome Sequencing Center for Infectious Disease"/>
            <person name="Wu L."/>
            <person name="Ma J."/>
        </authorList>
    </citation>
    <scope>NUCLEOTIDE SEQUENCE [LARGE SCALE GENOMIC DNA]</scope>
    <source>
        <strain evidence="2 3">RDMS1</strain>
    </source>
</reference>
<evidence type="ECO:0000313" key="2">
    <source>
        <dbReference type="EMBL" id="MFC7190735.1"/>
    </source>
</evidence>
<comment type="caution">
    <text evidence="2">The sequence shown here is derived from an EMBL/GenBank/DDBJ whole genome shotgun (WGS) entry which is preliminary data.</text>
</comment>
<feature type="transmembrane region" description="Helical" evidence="1">
    <location>
        <begin position="40"/>
        <end position="64"/>
    </location>
</feature>
<evidence type="ECO:0000313" key="3">
    <source>
        <dbReference type="Proteomes" id="UP001596417"/>
    </source>
</evidence>
<organism evidence="2 3">
    <name type="scientific">Halocatena marina</name>
    <dbReference type="NCBI Taxonomy" id="2934937"/>
    <lineage>
        <taxon>Archaea</taxon>
        <taxon>Methanobacteriati</taxon>
        <taxon>Methanobacteriota</taxon>
        <taxon>Stenosarchaea group</taxon>
        <taxon>Halobacteria</taxon>
        <taxon>Halobacteriales</taxon>
        <taxon>Natronomonadaceae</taxon>
        <taxon>Halocatena</taxon>
    </lineage>
</organism>
<gene>
    <name evidence="2" type="ORF">ACFQL7_13420</name>
</gene>
<evidence type="ECO:0000256" key="1">
    <source>
        <dbReference type="SAM" id="Phobius"/>
    </source>
</evidence>
<sequence>MTIEREMVVQIAVSTTIVVLFSLAIVAVGVLYYSDGFTSQGAIALVGTIAGFIVIMSLASYFIIGR</sequence>
<proteinExistence type="predicted"/>
<protein>
    <recommendedName>
        <fullName evidence="4">Transporter</fullName>
    </recommendedName>
</protein>
<keyword evidence="3" id="KW-1185">Reference proteome</keyword>
<keyword evidence="1" id="KW-0472">Membrane</keyword>
<dbReference type="InterPro" id="IPR055895">
    <property type="entry name" value="DUF7472"/>
</dbReference>
<dbReference type="RefSeq" id="WP_248908009.1">
    <property type="nucleotide sequence ID" value="NZ_CP109979.1"/>
</dbReference>
<keyword evidence="1" id="KW-1133">Transmembrane helix</keyword>
<dbReference type="GeneID" id="76200382"/>
<name>A0ABD5YTA7_9EURY</name>
<evidence type="ECO:0008006" key="4">
    <source>
        <dbReference type="Google" id="ProtNLM"/>
    </source>
</evidence>
<dbReference type="AlphaFoldDB" id="A0ABD5YTA7"/>
<keyword evidence="1" id="KW-0812">Transmembrane</keyword>
<accession>A0ABD5YTA7</accession>
<dbReference type="EMBL" id="JBHTAX010000001">
    <property type="protein sequence ID" value="MFC7190735.1"/>
    <property type="molecule type" value="Genomic_DNA"/>
</dbReference>
<feature type="transmembrane region" description="Helical" evidence="1">
    <location>
        <begin position="12"/>
        <end position="34"/>
    </location>
</feature>
<dbReference type="Proteomes" id="UP001596417">
    <property type="component" value="Unassembled WGS sequence"/>
</dbReference>
<dbReference type="Pfam" id="PF24284">
    <property type="entry name" value="DUF7472"/>
    <property type="match status" value="1"/>
</dbReference>